<dbReference type="EMBL" id="QUWK01000013">
    <property type="protein sequence ID" value="RFU94101.1"/>
    <property type="molecule type" value="Genomic_DNA"/>
</dbReference>
<evidence type="ECO:0000313" key="1">
    <source>
        <dbReference type="EMBL" id="RFU94101.1"/>
    </source>
</evidence>
<gene>
    <name evidence="1" type="ORF">DYP60_11785</name>
</gene>
<dbReference type="Proteomes" id="UP000264002">
    <property type="component" value="Unassembled WGS sequence"/>
</dbReference>
<proteinExistence type="predicted"/>
<reference evidence="2" key="1">
    <citation type="submission" date="2018-08" db="EMBL/GenBank/DDBJ databases">
        <authorList>
            <person name="Grouzdev D.S."/>
            <person name="Krutkina M.S."/>
        </authorList>
    </citation>
    <scope>NUCLEOTIDE SEQUENCE [LARGE SCALE GENOMIC DNA]</scope>
    <source>
        <strain evidence="2">4-11</strain>
    </source>
</reference>
<accession>A0A372ME82</accession>
<dbReference type="AlphaFoldDB" id="A0A372ME82"/>
<keyword evidence="2" id="KW-1185">Reference proteome</keyword>
<reference evidence="1 2" key="2">
    <citation type="submission" date="2018-09" db="EMBL/GenBank/DDBJ databases">
        <title>Genome of Sphaerochaeta halotolerans strain 4-11.</title>
        <authorList>
            <person name="Nazina T.N."/>
            <person name="Sokolova D.S."/>
        </authorList>
    </citation>
    <scope>NUCLEOTIDE SEQUENCE [LARGE SCALE GENOMIC DNA]</scope>
    <source>
        <strain evidence="1 2">4-11</strain>
    </source>
</reference>
<sequence length="66" mass="7705">MHHTTPTPLVLQSLLFSHEDFSPCLFRRPSERESEFLSFFQGVQSLLTCEELHRLQRSCVLSREIG</sequence>
<organism evidence="1 2">
    <name type="scientific">Sphaerochaeta halotolerans</name>
    <dbReference type="NCBI Taxonomy" id="2293840"/>
    <lineage>
        <taxon>Bacteria</taxon>
        <taxon>Pseudomonadati</taxon>
        <taxon>Spirochaetota</taxon>
        <taxon>Spirochaetia</taxon>
        <taxon>Spirochaetales</taxon>
        <taxon>Sphaerochaetaceae</taxon>
        <taxon>Sphaerochaeta</taxon>
    </lineage>
</organism>
<protein>
    <submittedName>
        <fullName evidence="1">Uncharacterized protein</fullName>
    </submittedName>
</protein>
<name>A0A372ME82_9SPIR</name>
<comment type="caution">
    <text evidence="1">The sequence shown here is derived from an EMBL/GenBank/DDBJ whole genome shotgun (WGS) entry which is preliminary data.</text>
</comment>
<evidence type="ECO:0000313" key="2">
    <source>
        <dbReference type="Proteomes" id="UP000264002"/>
    </source>
</evidence>